<dbReference type="GO" id="GO:0071786">
    <property type="term" value="P:endoplasmic reticulum tubular network organization"/>
    <property type="evidence" value="ECO:0007669"/>
    <property type="project" value="TreeGrafter"/>
</dbReference>
<keyword evidence="1" id="KW-0472">Membrane</keyword>
<dbReference type="OrthoDB" id="10009287at2759"/>
<dbReference type="Proteomes" id="UP000298663">
    <property type="component" value="Unassembled WGS sequence"/>
</dbReference>
<proteinExistence type="inferred from homology"/>
<feature type="transmembrane region" description="Helical" evidence="1">
    <location>
        <begin position="38"/>
        <end position="63"/>
    </location>
</feature>
<evidence type="ECO:0000313" key="4">
    <source>
        <dbReference type="Proteomes" id="UP000298663"/>
    </source>
</evidence>
<reference evidence="3 4" key="2">
    <citation type="journal article" date="2019" name="G3 (Bethesda)">
        <title>Hybrid Assembly of the Genome of the Entomopathogenic Nematode Steinernema carpocapsae Identifies the X-Chromosome.</title>
        <authorList>
            <person name="Serra L."/>
            <person name="Macchietto M."/>
            <person name="Macias-Munoz A."/>
            <person name="McGill C.J."/>
            <person name="Rodriguez I.M."/>
            <person name="Rodriguez B."/>
            <person name="Murad R."/>
            <person name="Mortazavi A."/>
        </authorList>
    </citation>
    <scope>NUCLEOTIDE SEQUENCE [LARGE SCALE GENOMIC DNA]</scope>
    <source>
        <strain evidence="3 4">ALL</strain>
    </source>
</reference>
<comment type="similarity">
    <text evidence="1">Belongs to the DP1 family.</text>
</comment>
<feature type="region of interest" description="Disordered" evidence="2">
    <location>
        <begin position="210"/>
        <end position="264"/>
    </location>
</feature>
<keyword evidence="4" id="KW-1185">Reference proteome</keyword>
<comment type="subcellular location">
    <subcellularLocation>
        <location evidence="1">Membrane</location>
        <topology evidence="1">Multi-pass membrane protein</topology>
    </subcellularLocation>
</comment>
<keyword evidence="1" id="KW-0812">Transmembrane</keyword>
<accession>A0A4U5N497</accession>
<comment type="caution">
    <text evidence="3">The sequence shown here is derived from an EMBL/GenBank/DDBJ whole genome shotgun (WGS) entry which is preliminary data.</text>
</comment>
<organism evidence="3 4">
    <name type="scientific">Steinernema carpocapsae</name>
    <name type="common">Entomopathogenic nematode</name>
    <dbReference type="NCBI Taxonomy" id="34508"/>
    <lineage>
        <taxon>Eukaryota</taxon>
        <taxon>Metazoa</taxon>
        <taxon>Ecdysozoa</taxon>
        <taxon>Nematoda</taxon>
        <taxon>Chromadorea</taxon>
        <taxon>Rhabditida</taxon>
        <taxon>Tylenchina</taxon>
        <taxon>Panagrolaimomorpha</taxon>
        <taxon>Strongyloidoidea</taxon>
        <taxon>Steinernematidae</taxon>
        <taxon>Steinernema</taxon>
    </lineage>
</organism>
<dbReference type="STRING" id="34508.A0A4U5N497"/>
<evidence type="ECO:0000313" key="3">
    <source>
        <dbReference type="EMBL" id="TKR77306.1"/>
    </source>
</evidence>
<dbReference type="EMBL" id="AZBU02000005">
    <property type="protein sequence ID" value="TKR77306.1"/>
    <property type="molecule type" value="Genomic_DNA"/>
</dbReference>
<dbReference type="InterPro" id="IPR004345">
    <property type="entry name" value="TB2_DP1_HVA22"/>
</dbReference>
<reference evidence="3 4" key="1">
    <citation type="journal article" date="2015" name="Genome Biol.">
        <title>Comparative genomics of Steinernema reveals deeply conserved gene regulatory networks.</title>
        <authorList>
            <person name="Dillman A.R."/>
            <person name="Macchietto M."/>
            <person name="Porter C.F."/>
            <person name="Rogers A."/>
            <person name="Williams B."/>
            <person name="Antoshechkin I."/>
            <person name="Lee M.M."/>
            <person name="Goodwin Z."/>
            <person name="Lu X."/>
            <person name="Lewis E.E."/>
            <person name="Goodrich-Blair H."/>
            <person name="Stock S.P."/>
            <person name="Adams B.J."/>
            <person name="Sternberg P.W."/>
            <person name="Mortazavi A."/>
        </authorList>
    </citation>
    <scope>NUCLEOTIDE SEQUENCE [LARGE SCALE GENOMIC DNA]</scope>
    <source>
        <strain evidence="3 4">ALL</strain>
    </source>
</reference>
<dbReference type="GO" id="GO:0005789">
    <property type="term" value="C:endoplasmic reticulum membrane"/>
    <property type="evidence" value="ECO:0007669"/>
    <property type="project" value="TreeGrafter"/>
</dbReference>
<dbReference type="GO" id="GO:0005881">
    <property type="term" value="C:cytoplasmic microtubule"/>
    <property type="evidence" value="ECO:0007669"/>
    <property type="project" value="TreeGrafter"/>
</dbReference>
<dbReference type="Pfam" id="PF03134">
    <property type="entry name" value="TB2_DP1_HVA22"/>
    <property type="match status" value="1"/>
</dbReference>
<evidence type="ECO:0000256" key="1">
    <source>
        <dbReference type="RuleBase" id="RU362006"/>
    </source>
</evidence>
<dbReference type="GO" id="GO:0008017">
    <property type="term" value="F:microtubule binding"/>
    <property type="evidence" value="ECO:0007669"/>
    <property type="project" value="TreeGrafter"/>
</dbReference>
<dbReference type="PANTHER" id="PTHR12300">
    <property type="entry name" value="HVA22-LIKE PROTEINS"/>
    <property type="match status" value="1"/>
</dbReference>
<dbReference type="GO" id="GO:0071782">
    <property type="term" value="C:endoplasmic reticulum tubular network"/>
    <property type="evidence" value="ECO:0007669"/>
    <property type="project" value="TreeGrafter"/>
</dbReference>
<comment type="caution">
    <text evidence="1">Lacks conserved residue(s) required for the propagation of feature annotation.</text>
</comment>
<dbReference type="AlphaFoldDB" id="A0A4U5N497"/>
<name>A0A4U5N497_STECR</name>
<dbReference type="PANTHER" id="PTHR12300:SF117">
    <property type="entry name" value="LP05237P-RELATED"/>
    <property type="match status" value="1"/>
</dbReference>
<sequence>MISVLMSRLIILVAGTLYPAYRSYKAVRTKDVREYVKWMMYWIVFALFCFAETLADIFVAFWFPCYYELKIAFVVWLLSPWTKGASILYRKWVHPTLSKHEREIDALLERAKNESYNQVVNLGSKGLLCARDIVATAALRGQMQLVQQIQRSYSMNDVSKKNVDDLPLGRAAVGAEIYEESGEDEDQVRTWTGAYDDSGKKVEHPVIDELESEPEVDTSNPLNPPLAPRRRSIRSVNRESPAATETGPESIYATMPRRSTRTRY</sequence>
<protein>
    <recommendedName>
        <fullName evidence="1">Receptor expression-enhancing protein</fullName>
    </recommendedName>
</protein>
<keyword evidence="1" id="KW-1133">Transmembrane helix</keyword>
<gene>
    <name evidence="3" type="ORF">L596_018303</name>
</gene>
<evidence type="ECO:0000256" key="2">
    <source>
        <dbReference type="SAM" id="MobiDB-lite"/>
    </source>
</evidence>